<sequence>MKRLKINLRLQTKIAIMNIVIIFIPLIITTLFISDLRMFGIKSEMKKNTMNIAKIISNSKLIIKTLEDNQSPENIRSYMNGILSCVDDINTVVITDLRAKRCITIKADSIESSEMINNEINGQINIPKMQNDYMSEGVESFGNQIIAFLHVRNEKGVKVGYVIVKSIVDNMEDVEYKGIAKLLFIELVGFCLGFLGIFVSSKSIKKTLLGYEPEQISKLYLQKEEVLDALYEGIIVIDEKFKVTFFNTAAIEILRIKDRQVNNDNIDNIISSSYMNKVIKTGQAEYDVEMIINNIKILCNIIPIKVKNEMVGVVCIFRDKTEVTRLAEEVTGVKQIVESLRANTHEFMNKLHVILGLIQIGESEEAEKFIINETKRQQEKVSRVINNIKNPTIAGLLLGKMSNAKENGVNLCLDKNSILKKGNEIIESNLLITIIGNLIDNAIDAINMCDKYERYINILIKQEKYRIVIEVEDNGKGILKDNIDKIFEKGFSTKGSNRGRGLARVNTIVKNLNGEIKVLSEFEVGTKFVVIIPKKEDKK</sequence>
<protein>
    <recommendedName>
        <fullName evidence="2">histidine kinase</fullName>
        <ecNumber evidence="2">2.7.13.3</ecNumber>
    </recommendedName>
</protein>
<dbReference type="RefSeq" id="WP_268060149.1">
    <property type="nucleotide sequence ID" value="NZ_JAPQFJ010000003.1"/>
</dbReference>
<evidence type="ECO:0000256" key="4">
    <source>
        <dbReference type="ARBA" id="ARBA00022679"/>
    </source>
</evidence>
<feature type="domain" description="Histidine kinase" evidence="10">
    <location>
        <begin position="342"/>
        <end position="536"/>
    </location>
</feature>
<dbReference type="Gene3D" id="3.30.450.20">
    <property type="entry name" value="PAS domain"/>
    <property type="match status" value="2"/>
</dbReference>
<dbReference type="Pfam" id="PF02518">
    <property type="entry name" value="HATPase_c"/>
    <property type="match status" value="1"/>
</dbReference>
<dbReference type="SMART" id="SM00387">
    <property type="entry name" value="HATPase_c"/>
    <property type="match status" value="1"/>
</dbReference>
<dbReference type="InterPro" id="IPR035965">
    <property type="entry name" value="PAS-like_dom_sf"/>
</dbReference>
<evidence type="ECO:0000259" key="10">
    <source>
        <dbReference type="PROSITE" id="PS50109"/>
    </source>
</evidence>
<name>A0ABT4D633_9CLOT</name>
<evidence type="ECO:0000256" key="3">
    <source>
        <dbReference type="ARBA" id="ARBA00022553"/>
    </source>
</evidence>
<dbReference type="InterPro" id="IPR016120">
    <property type="entry name" value="Sig_transdc_His_kin_SpoOB"/>
</dbReference>
<dbReference type="Gene3D" id="1.10.287.130">
    <property type="match status" value="1"/>
</dbReference>
<dbReference type="SMART" id="SM00091">
    <property type="entry name" value="PAS"/>
    <property type="match status" value="1"/>
</dbReference>
<dbReference type="InterPro" id="IPR000014">
    <property type="entry name" value="PAS"/>
</dbReference>
<reference evidence="11" key="1">
    <citation type="submission" date="2022-12" db="EMBL/GenBank/DDBJ databases">
        <title>Clostridium sp. nov., isolated from industrial wastewater.</title>
        <authorList>
            <person name="Jiayan W."/>
        </authorList>
    </citation>
    <scope>NUCLEOTIDE SEQUENCE</scope>
    <source>
        <strain evidence="11">ZC22-4</strain>
    </source>
</reference>
<evidence type="ECO:0000256" key="8">
    <source>
        <dbReference type="ARBA" id="ARBA00023012"/>
    </source>
</evidence>
<keyword evidence="5" id="KW-0547">Nucleotide-binding</keyword>
<gene>
    <name evidence="11" type="ORF">OW729_03920</name>
</gene>
<dbReference type="Pfam" id="PF13426">
    <property type="entry name" value="PAS_9"/>
    <property type="match status" value="1"/>
</dbReference>
<dbReference type="Gene3D" id="3.30.565.10">
    <property type="entry name" value="Histidine kinase-like ATPase, C-terminal domain"/>
    <property type="match status" value="1"/>
</dbReference>
<evidence type="ECO:0000313" key="12">
    <source>
        <dbReference type="Proteomes" id="UP001144612"/>
    </source>
</evidence>
<keyword evidence="12" id="KW-1185">Reference proteome</keyword>
<dbReference type="PROSITE" id="PS50109">
    <property type="entry name" value="HIS_KIN"/>
    <property type="match status" value="1"/>
</dbReference>
<dbReference type="PANTHER" id="PTHR43065:SF46">
    <property type="entry name" value="C4-DICARBOXYLATE TRANSPORT SENSOR PROTEIN DCTB"/>
    <property type="match status" value="1"/>
</dbReference>
<keyword evidence="8" id="KW-0902">Two-component regulatory system</keyword>
<dbReference type="SUPFAM" id="SSF55890">
    <property type="entry name" value="Sporulation response regulatory protein Spo0B"/>
    <property type="match status" value="1"/>
</dbReference>
<dbReference type="InterPro" id="IPR039506">
    <property type="entry name" value="SPOB_a"/>
</dbReference>
<feature type="transmembrane region" description="Helical" evidence="9">
    <location>
        <begin position="12"/>
        <end position="33"/>
    </location>
</feature>
<evidence type="ECO:0000256" key="5">
    <source>
        <dbReference type="ARBA" id="ARBA00022741"/>
    </source>
</evidence>
<keyword evidence="3" id="KW-0597">Phosphoprotein</keyword>
<evidence type="ECO:0000256" key="9">
    <source>
        <dbReference type="SAM" id="Phobius"/>
    </source>
</evidence>
<dbReference type="InterPro" id="IPR004358">
    <property type="entry name" value="Sig_transdc_His_kin-like_C"/>
</dbReference>
<dbReference type="InterPro" id="IPR003594">
    <property type="entry name" value="HATPase_dom"/>
</dbReference>
<accession>A0ABT4D633</accession>
<keyword evidence="6 11" id="KW-0418">Kinase</keyword>
<dbReference type="GO" id="GO:0016301">
    <property type="term" value="F:kinase activity"/>
    <property type="evidence" value="ECO:0007669"/>
    <property type="project" value="UniProtKB-KW"/>
</dbReference>
<evidence type="ECO:0000256" key="7">
    <source>
        <dbReference type="ARBA" id="ARBA00022840"/>
    </source>
</evidence>
<keyword evidence="4" id="KW-0808">Transferase</keyword>
<evidence type="ECO:0000256" key="6">
    <source>
        <dbReference type="ARBA" id="ARBA00022777"/>
    </source>
</evidence>
<comment type="caution">
    <text evidence="11">The sequence shown here is derived from an EMBL/GenBank/DDBJ whole genome shotgun (WGS) entry which is preliminary data.</text>
</comment>
<keyword evidence="9" id="KW-1133">Transmembrane helix</keyword>
<evidence type="ECO:0000256" key="2">
    <source>
        <dbReference type="ARBA" id="ARBA00012438"/>
    </source>
</evidence>
<dbReference type="Proteomes" id="UP001144612">
    <property type="component" value="Unassembled WGS sequence"/>
</dbReference>
<keyword evidence="7" id="KW-0067">ATP-binding</keyword>
<dbReference type="InterPro" id="IPR005467">
    <property type="entry name" value="His_kinase_dom"/>
</dbReference>
<dbReference type="SUPFAM" id="SSF55874">
    <property type="entry name" value="ATPase domain of HSP90 chaperone/DNA topoisomerase II/histidine kinase"/>
    <property type="match status" value="1"/>
</dbReference>
<proteinExistence type="predicted"/>
<dbReference type="PRINTS" id="PR00344">
    <property type="entry name" value="BCTRLSENSOR"/>
</dbReference>
<comment type="catalytic activity">
    <reaction evidence="1">
        <text>ATP + protein L-histidine = ADP + protein N-phospho-L-histidine.</text>
        <dbReference type="EC" id="2.7.13.3"/>
    </reaction>
</comment>
<dbReference type="PANTHER" id="PTHR43065">
    <property type="entry name" value="SENSOR HISTIDINE KINASE"/>
    <property type="match status" value="1"/>
</dbReference>
<evidence type="ECO:0000313" key="11">
    <source>
        <dbReference type="EMBL" id="MCY6957752.1"/>
    </source>
</evidence>
<organism evidence="11 12">
    <name type="scientific">Clostridium brassicae</name>
    <dbReference type="NCBI Taxonomy" id="2999072"/>
    <lineage>
        <taxon>Bacteria</taxon>
        <taxon>Bacillati</taxon>
        <taxon>Bacillota</taxon>
        <taxon>Clostridia</taxon>
        <taxon>Eubacteriales</taxon>
        <taxon>Clostridiaceae</taxon>
        <taxon>Clostridium</taxon>
    </lineage>
</organism>
<dbReference type="SUPFAM" id="SSF55785">
    <property type="entry name" value="PYP-like sensor domain (PAS domain)"/>
    <property type="match status" value="1"/>
</dbReference>
<dbReference type="EMBL" id="JAPQFJ010000003">
    <property type="protein sequence ID" value="MCY6957752.1"/>
    <property type="molecule type" value="Genomic_DNA"/>
</dbReference>
<evidence type="ECO:0000256" key="1">
    <source>
        <dbReference type="ARBA" id="ARBA00000085"/>
    </source>
</evidence>
<dbReference type="Pfam" id="PF14689">
    <property type="entry name" value="SPOB_a"/>
    <property type="match status" value="1"/>
</dbReference>
<dbReference type="InterPro" id="IPR036890">
    <property type="entry name" value="HATPase_C_sf"/>
</dbReference>
<keyword evidence="9" id="KW-0472">Membrane</keyword>
<keyword evidence="9" id="KW-0812">Transmembrane</keyword>
<dbReference type="EC" id="2.7.13.3" evidence="2"/>
<dbReference type="CDD" id="cd00130">
    <property type="entry name" value="PAS"/>
    <property type="match status" value="1"/>
</dbReference>